<evidence type="ECO:0000256" key="1">
    <source>
        <dbReference type="PROSITE-ProRule" id="PRU00094"/>
    </source>
</evidence>
<feature type="compositionally biased region" description="Basic residues" evidence="2">
    <location>
        <begin position="646"/>
        <end position="659"/>
    </location>
</feature>
<dbReference type="OrthoDB" id="2162994at2759"/>
<feature type="compositionally biased region" description="Acidic residues" evidence="2">
    <location>
        <begin position="550"/>
        <end position="560"/>
    </location>
</feature>
<feature type="compositionally biased region" description="Low complexity" evidence="2">
    <location>
        <begin position="894"/>
        <end position="903"/>
    </location>
</feature>
<feature type="compositionally biased region" description="Low complexity" evidence="2">
    <location>
        <begin position="94"/>
        <end position="103"/>
    </location>
</feature>
<dbReference type="SMART" id="SM00401">
    <property type="entry name" value="ZnF_GATA"/>
    <property type="match status" value="1"/>
</dbReference>
<feature type="non-terminal residue" evidence="4">
    <location>
        <position position="1040"/>
    </location>
</feature>
<keyword evidence="4" id="KW-0238">DNA-binding</keyword>
<comment type="caution">
    <text evidence="4">The sequence shown here is derived from an EMBL/GenBank/DDBJ whole genome shotgun (WGS) entry which is preliminary data.</text>
</comment>
<feature type="compositionally biased region" description="Low complexity" evidence="2">
    <location>
        <begin position="297"/>
        <end position="316"/>
    </location>
</feature>
<sequence length="1040" mass="111894">PHRQRTLIRCYRYTQYTHATHRQQAPPDMSTTTVLPNTSPAPAGAGAPINTTKNTSRVRMSISALQNLVAQDKSVLSPSDIHILNKKGLLNTGATTSASSSNTHQRTSSYTPIVGTAQPINSSFTAASSTAPRAAAFTQPSLSKGLQRVHSKAHPYHHGSKKGRPLPIYHDEVIEDTCSHLYTDLHAYNAYTNIPAHPGFRRYSDSSRPFFARGGAPVANDTMADLSHSRRASIATTQVPVIRTPEGTRTVLYQDAHGHTLLSLPTKATGTGVGTAAMDAFQFPAMNATPSHDAATAASPRLPSLSPSLSASPSPRMRSKRKSSVPIRSPSSRESQDTSPGVIFQLPFGIPPLAVPRKTSTSSCSTSSSSSTRSGSDTPPVFCSYPTPVTTGKIAFAAEGEARPGESTQSRFPTPTSPMDRSGLGIHVQKMFTEAGATHPLESSSAINEGTEVQQQRKPITFTEQDSGASIGDIVIAEQSFAAAAAAAQTHGDLTQQGNEIMPTPPPTSTIMSRGVMPGAPPGSHTDRLITSPRILLTLCNSAPQPNSAENEDEKQEDQDPSSLPLREQRLLSIRRRSLIPRQDLDFVRGSGILPPASTDLVTRGGAKILSYSVLLSDVVNVQKESMKTQEGDSEDEEPAPVITKGKYKPKPKRKRAGTGRKIQAGAKGQRSQGHDPSADGNEEYDDEDEAEGSLSADEYDDRDHHEDDDEHFQRGGHQHGYMSVSSHKRPRVDPATAGSLKPTRTVLERHGASTYKRSNRRLSNSSPSPTMSPRMSTLHTASSRGSSAAMAEYSHDQDLDIGNRDYDMEDVEIQVDDDNDDDDTLGNGGSSEHGGSRPIPEELRIPAAEVKVVMKLTREMLQAEERLNLNQVQKVARNNNRRPSIKTPKATSAAAAAAAAVAAERKNSTGDAAPPTKKPKSTPPKSSTKAHIHPFHEPASKTASSAGGSKAKEGKAAKECEACKQKETPCWRPGYTPGGSLCNSCGLRYKKSGVFCPKDGCKYIPLKTEYASMEEERLAMNKDHLKCRKCHGRVELPTR</sequence>
<dbReference type="GO" id="GO:0008270">
    <property type="term" value="F:zinc ion binding"/>
    <property type="evidence" value="ECO:0007669"/>
    <property type="project" value="UniProtKB-KW"/>
</dbReference>
<dbReference type="CDD" id="cd00202">
    <property type="entry name" value="ZnF_GATA"/>
    <property type="match status" value="1"/>
</dbReference>
<dbReference type="PROSITE" id="PS50114">
    <property type="entry name" value="GATA_ZN_FINGER_2"/>
    <property type="match status" value="1"/>
</dbReference>
<dbReference type="GO" id="GO:0006355">
    <property type="term" value="P:regulation of DNA-templated transcription"/>
    <property type="evidence" value="ECO:0007669"/>
    <property type="project" value="InterPro"/>
</dbReference>
<feature type="region of interest" description="Disordered" evidence="2">
    <location>
        <begin position="817"/>
        <end position="843"/>
    </location>
</feature>
<feature type="region of interest" description="Disordered" evidence="2">
    <location>
        <begin position="290"/>
        <end position="381"/>
    </location>
</feature>
<dbReference type="InterPro" id="IPR013088">
    <property type="entry name" value="Znf_NHR/GATA"/>
</dbReference>
<keyword evidence="1" id="KW-0862">Zinc</keyword>
<proteinExistence type="predicted"/>
<feature type="domain" description="GATA-type" evidence="3">
    <location>
        <begin position="955"/>
        <end position="998"/>
    </location>
</feature>
<dbReference type="InterPro" id="IPR000679">
    <property type="entry name" value="Znf_GATA"/>
</dbReference>
<feature type="compositionally biased region" description="Low complexity" evidence="2">
    <location>
        <begin position="762"/>
        <end position="779"/>
    </location>
</feature>
<dbReference type="GO" id="GO:0043565">
    <property type="term" value="F:sequence-specific DNA binding"/>
    <property type="evidence" value="ECO:0007669"/>
    <property type="project" value="InterPro"/>
</dbReference>
<dbReference type="SUPFAM" id="SSF57716">
    <property type="entry name" value="Glucocorticoid receptor-like (DNA-binding domain)"/>
    <property type="match status" value="1"/>
</dbReference>
<feature type="compositionally biased region" description="Acidic residues" evidence="2">
    <location>
        <begin position="681"/>
        <end position="692"/>
    </location>
</feature>
<feature type="region of interest" description="Disordered" evidence="2">
    <location>
        <begin position="400"/>
        <end position="421"/>
    </location>
</feature>
<dbReference type="EMBL" id="JAAAHY010000886">
    <property type="protein sequence ID" value="KAF9955746.1"/>
    <property type="molecule type" value="Genomic_DNA"/>
</dbReference>
<feature type="region of interest" description="Disordered" evidence="2">
    <location>
        <begin position="94"/>
        <end position="114"/>
    </location>
</feature>
<feature type="region of interest" description="Disordered" evidence="2">
    <location>
        <begin position="541"/>
        <end position="568"/>
    </location>
</feature>
<dbReference type="Pfam" id="PF00320">
    <property type="entry name" value="GATA"/>
    <property type="match status" value="1"/>
</dbReference>
<evidence type="ECO:0000313" key="5">
    <source>
        <dbReference type="Proteomes" id="UP000738359"/>
    </source>
</evidence>
<name>A0A9P6LYZ6_MORAP</name>
<organism evidence="4 5">
    <name type="scientific">Mortierella alpina</name>
    <name type="common">Oleaginous fungus</name>
    <name type="synonym">Mortierella renispora</name>
    <dbReference type="NCBI Taxonomy" id="64518"/>
    <lineage>
        <taxon>Eukaryota</taxon>
        <taxon>Fungi</taxon>
        <taxon>Fungi incertae sedis</taxon>
        <taxon>Mucoromycota</taxon>
        <taxon>Mortierellomycotina</taxon>
        <taxon>Mortierellomycetes</taxon>
        <taxon>Mortierellales</taxon>
        <taxon>Mortierellaceae</taxon>
        <taxon>Mortierella</taxon>
    </lineage>
</organism>
<keyword evidence="1" id="KW-0479">Metal-binding</keyword>
<evidence type="ECO:0000259" key="3">
    <source>
        <dbReference type="PROSITE" id="PS50114"/>
    </source>
</evidence>
<keyword evidence="5" id="KW-1185">Reference proteome</keyword>
<feature type="compositionally biased region" description="Low complexity" evidence="2">
    <location>
        <begin position="359"/>
        <end position="378"/>
    </location>
</feature>
<feature type="region of interest" description="Disordered" evidence="2">
    <location>
        <begin position="625"/>
        <end position="792"/>
    </location>
</feature>
<dbReference type="Gene3D" id="3.30.50.10">
    <property type="entry name" value="Erythroid Transcription Factor GATA-1, subunit A"/>
    <property type="match status" value="1"/>
</dbReference>
<feature type="compositionally biased region" description="Polar residues" evidence="2">
    <location>
        <begin position="329"/>
        <end position="339"/>
    </location>
</feature>
<feature type="compositionally biased region" description="Low complexity" evidence="2">
    <location>
        <begin position="941"/>
        <end position="950"/>
    </location>
</feature>
<evidence type="ECO:0000256" key="2">
    <source>
        <dbReference type="SAM" id="MobiDB-lite"/>
    </source>
</evidence>
<feature type="region of interest" description="Disordered" evidence="2">
    <location>
        <begin position="874"/>
        <end position="951"/>
    </location>
</feature>
<evidence type="ECO:0000313" key="4">
    <source>
        <dbReference type="EMBL" id="KAF9955746.1"/>
    </source>
</evidence>
<dbReference type="Proteomes" id="UP000738359">
    <property type="component" value="Unassembled WGS sequence"/>
</dbReference>
<feature type="compositionally biased region" description="Polar residues" evidence="2">
    <location>
        <begin position="406"/>
        <end position="419"/>
    </location>
</feature>
<dbReference type="AlphaFoldDB" id="A0A9P6LYZ6"/>
<protein>
    <submittedName>
        <fullName evidence="4">DNA-binding transcription repressor</fullName>
    </submittedName>
</protein>
<keyword evidence="1" id="KW-0863">Zinc-finger</keyword>
<gene>
    <name evidence="4" type="primary">ASH1_2</name>
    <name evidence="4" type="ORF">BGZ70_010132</name>
</gene>
<reference evidence="4" key="1">
    <citation type="journal article" date="2020" name="Fungal Divers.">
        <title>Resolving the Mortierellaceae phylogeny through synthesis of multi-gene phylogenetics and phylogenomics.</title>
        <authorList>
            <person name="Vandepol N."/>
            <person name="Liber J."/>
            <person name="Desiro A."/>
            <person name="Na H."/>
            <person name="Kennedy M."/>
            <person name="Barry K."/>
            <person name="Grigoriev I.V."/>
            <person name="Miller A.N."/>
            <person name="O'Donnell K."/>
            <person name="Stajich J.E."/>
            <person name="Bonito G."/>
        </authorList>
    </citation>
    <scope>NUCLEOTIDE SEQUENCE</scope>
    <source>
        <strain evidence="4">CK1249</strain>
    </source>
</reference>
<accession>A0A9P6LYZ6</accession>